<keyword evidence="2 5" id="KW-0812">Transmembrane</keyword>
<evidence type="ECO:0000259" key="6">
    <source>
        <dbReference type="PROSITE" id="PS50850"/>
    </source>
</evidence>
<dbReference type="InterPro" id="IPR011701">
    <property type="entry name" value="MFS"/>
</dbReference>
<feature type="domain" description="Major facilitator superfamily (MFS) profile" evidence="6">
    <location>
        <begin position="56"/>
        <end position="462"/>
    </location>
</feature>
<feature type="transmembrane region" description="Helical" evidence="5">
    <location>
        <begin position="280"/>
        <end position="298"/>
    </location>
</feature>
<dbReference type="GO" id="GO:0020037">
    <property type="term" value="F:heme binding"/>
    <property type="evidence" value="ECO:0007669"/>
    <property type="project" value="TreeGrafter"/>
</dbReference>
<dbReference type="CDD" id="cd17398">
    <property type="entry name" value="MFS_FLVCR_like"/>
    <property type="match status" value="1"/>
</dbReference>
<dbReference type="PROSITE" id="PS50850">
    <property type="entry name" value="MFS"/>
    <property type="match status" value="1"/>
</dbReference>
<sequence length="472" mass="52328">MDSNVTQILLVENNAAKIVENDDQCQERRSLQERKTESKTKDVDEQTKTFKRRWIMLLLFCLSSALNAFHWIQYSSVANVVMRYYDVSAIYVNWSSMIFMAVYVPLVFPATWLLEKKGLRIAMIIGVLMSALGSWMKLLSLDRDKFLVGFLAQFIIGSAQMFTLSLPARLAGLWFDSSQVSTACAIGVSSNQLGIALSFLIPPIVVRDSEDYTQIRSDLQYLFIMMAVPTTLLLILVYFFFEASPPAPPSLAQLSAREREKGRGTSYSTVLKTLITNKDYVLLMLSYGLNVGVFYAYSTLLNQLFLIHFPNGQTEAGQIGLTLIIGGMWGSVVWGIVLDKTHMFRGTTLLVYAMGVVGIVGFTYSLSYKHLIMIYITSGFLGFFMNGYLTVAYEFAAELTYPLPESTSSGLLNAIGEALGVVLVLGAGIILDAKGDFPTNLLLSSVLILGLLISFFISGKKLQRLAASHVQS</sequence>
<feature type="transmembrane region" description="Helical" evidence="5">
    <location>
        <begin position="437"/>
        <end position="457"/>
    </location>
</feature>
<feature type="transmembrane region" description="Helical" evidence="5">
    <location>
        <begin position="411"/>
        <end position="431"/>
    </location>
</feature>
<feature type="transmembrane region" description="Helical" evidence="5">
    <location>
        <begin position="94"/>
        <end position="114"/>
    </location>
</feature>
<feature type="transmembrane region" description="Helical" evidence="5">
    <location>
        <begin position="349"/>
        <end position="366"/>
    </location>
</feature>
<reference evidence="7" key="1">
    <citation type="submission" date="2022-01" db="EMBL/GenBank/DDBJ databases">
        <authorList>
            <person name="King R."/>
        </authorList>
    </citation>
    <scope>NUCLEOTIDE SEQUENCE</scope>
</reference>
<accession>A0A9P0H463</accession>
<name>A0A9P0H463_NEZVI</name>
<feature type="transmembrane region" description="Helical" evidence="5">
    <location>
        <begin position="372"/>
        <end position="391"/>
    </location>
</feature>
<proteinExistence type="predicted"/>
<dbReference type="GO" id="GO:0015232">
    <property type="term" value="F:heme transmembrane transporter activity"/>
    <property type="evidence" value="ECO:0007669"/>
    <property type="project" value="TreeGrafter"/>
</dbReference>
<dbReference type="SUPFAM" id="SSF103473">
    <property type="entry name" value="MFS general substrate transporter"/>
    <property type="match status" value="1"/>
</dbReference>
<feature type="transmembrane region" description="Helical" evidence="5">
    <location>
        <begin position="54"/>
        <end position="74"/>
    </location>
</feature>
<dbReference type="AlphaFoldDB" id="A0A9P0H463"/>
<dbReference type="InterPro" id="IPR049680">
    <property type="entry name" value="FLVCR1-2_SLC49-like"/>
</dbReference>
<feature type="transmembrane region" description="Helical" evidence="5">
    <location>
        <begin position="121"/>
        <end position="140"/>
    </location>
</feature>
<dbReference type="EMBL" id="OV725078">
    <property type="protein sequence ID" value="CAH1392912.1"/>
    <property type="molecule type" value="Genomic_DNA"/>
</dbReference>
<dbReference type="PANTHER" id="PTHR10924:SF4">
    <property type="entry name" value="GH15861P"/>
    <property type="match status" value="1"/>
</dbReference>
<evidence type="ECO:0000256" key="4">
    <source>
        <dbReference type="ARBA" id="ARBA00023136"/>
    </source>
</evidence>
<feature type="transmembrane region" description="Helical" evidence="5">
    <location>
        <begin position="221"/>
        <end position="241"/>
    </location>
</feature>
<feature type="transmembrane region" description="Helical" evidence="5">
    <location>
        <begin position="146"/>
        <end position="168"/>
    </location>
</feature>
<comment type="subcellular location">
    <subcellularLocation>
        <location evidence="1">Membrane</location>
        <topology evidence="1">Multi-pass membrane protein</topology>
    </subcellularLocation>
</comment>
<dbReference type="GO" id="GO:0016020">
    <property type="term" value="C:membrane"/>
    <property type="evidence" value="ECO:0007669"/>
    <property type="project" value="UniProtKB-SubCell"/>
</dbReference>
<keyword evidence="8" id="KW-1185">Reference proteome</keyword>
<protein>
    <recommendedName>
        <fullName evidence="6">Major facilitator superfamily (MFS) profile domain-containing protein</fullName>
    </recommendedName>
</protein>
<evidence type="ECO:0000256" key="5">
    <source>
        <dbReference type="SAM" id="Phobius"/>
    </source>
</evidence>
<feature type="transmembrane region" description="Helical" evidence="5">
    <location>
        <begin position="318"/>
        <end position="337"/>
    </location>
</feature>
<dbReference type="Pfam" id="PF07690">
    <property type="entry name" value="MFS_1"/>
    <property type="match status" value="1"/>
</dbReference>
<dbReference type="InterPro" id="IPR036259">
    <property type="entry name" value="MFS_trans_sf"/>
</dbReference>
<dbReference type="OrthoDB" id="422206at2759"/>
<evidence type="ECO:0000313" key="8">
    <source>
        <dbReference type="Proteomes" id="UP001152798"/>
    </source>
</evidence>
<dbReference type="Gene3D" id="1.20.1250.20">
    <property type="entry name" value="MFS general substrate transporter like domains"/>
    <property type="match status" value="2"/>
</dbReference>
<gene>
    <name evidence="7" type="ORF">NEZAVI_LOCUS3660</name>
</gene>
<evidence type="ECO:0000256" key="1">
    <source>
        <dbReference type="ARBA" id="ARBA00004141"/>
    </source>
</evidence>
<keyword evidence="3 5" id="KW-1133">Transmembrane helix</keyword>
<evidence type="ECO:0000313" key="7">
    <source>
        <dbReference type="EMBL" id="CAH1392912.1"/>
    </source>
</evidence>
<evidence type="ECO:0000256" key="3">
    <source>
        <dbReference type="ARBA" id="ARBA00022989"/>
    </source>
</evidence>
<dbReference type="InterPro" id="IPR020846">
    <property type="entry name" value="MFS_dom"/>
</dbReference>
<dbReference type="PANTHER" id="PTHR10924">
    <property type="entry name" value="MAJOR FACILITATOR SUPERFAMILY PROTEIN-RELATED"/>
    <property type="match status" value="1"/>
</dbReference>
<organism evidence="7 8">
    <name type="scientific">Nezara viridula</name>
    <name type="common">Southern green stink bug</name>
    <name type="synonym">Cimex viridulus</name>
    <dbReference type="NCBI Taxonomy" id="85310"/>
    <lineage>
        <taxon>Eukaryota</taxon>
        <taxon>Metazoa</taxon>
        <taxon>Ecdysozoa</taxon>
        <taxon>Arthropoda</taxon>
        <taxon>Hexapoda</taxon>
        <taxon>Insecta</taxon>
        <taxon>Pterygota</taxon>
        <taxon>Neoptera</taxon>
        <taxon>Paraneoptera</taxon>
        <taxon>Hemiptera</taxon>
        <taxon>Heteroptera</taxon>
        <taxon>Panheteroptera</taxon>
        <taxon>Pentatomomorpha</taxon>
        <taxon>Pentatomoidea</taxon>
        <taxon>Pentatomidae</taxon>
        <taxon>Pentatominae</taxon>
        <taxon>Nezara</taxon>
    </lineage>
</organism>
<dbReference type="GO" id="GO:0097037">
    <property type="term" value="P:heme export"/>
    <property type="evidence" value="ECO:0007669"/>
    <property type="project" value="TreeGrafter"/>
</dbReference>
<feature type="transmembrane region" description="Helical" evidence="5">
    <location>
        <begin position="180"/>
        <end position="201"/>
    </location>
</feature>
<evidence type="ECO:0000256" key="2">
    <source>
        <dbReference type="ARBA" id="ARBA00022692"/>
    </source>
</evidence>
<dbReference type="Proteomes" id="UP001152798">
    <property type="component" value="Chromosome 2"/>
</dbReference>
<keyword evidence="4 5" id="KW-0472">Membrane</keyword>